<accession>A0A388JKZ8</accession>
<feature type="non-terminal residue" evidence="1">
    <location>
        <position position="1"/>
    </location>
</feature>
<protein>
    <submittedName>
        <fullName evidence="1">Uncharacterized protein</fullName>
    </submittedName>
</protein>
<gene>
    <name evidence="1" type="ORF">CBR_g79859</name>
</gene>
<dbReference type="AlphaFoldDB" id="A0A388JKZ8"/>
<evidence type="ECO:0000313" key="2">
    <source>
        <dbReference type="Proteomes" id="UP000265515"/>
    </source>
</evidence>
<comment type="caution">
    <text evidence="1">The sequence shown here is derived from an EMBL/GenBank/DDBJ whole genome shotgun (WGS) entry which is preliminary data.</text>
</comment>
<sequence>VGTEPFQGPTAMGSSSDVEVVRLCCDLCQAEAVVSVSAWDGVLGGLLDRSISSPDQNLKVSLSSKVIRNPSKMQHAQSLRLHRGRDGSSWPLLPFLTSAAEGSGCGGYLVLQTSLPRYGHSAVGIR</sequence>
<dbReference type="Gramene" id="GBG46444">
    <property type="protein sequence ID" value="GBG46444"/>
    <property type="gene ID" value="CBR_g79859"/>
</dbReference>
<proteinExistence type="predicted"/>
<organism evidence="1 2">
    <name type="scientific">Chara braunii</name>
    <name type="common">Braun's stonewort</name>
    <dbReference type="NCBI Taxonomy" id="69332"/>
    <lineage>
        <taxon>Eukaryota</taxon>
        <taxon>Viridiplantae</taxon>
        <taxon>Streptophyta</taxon>
        <taxon>Charophyceae</taxon>
        <taxon>Charales</taxon>
        <taxon>Characeae</taxon>
        <taxon>Chara</taxon>
    </lineage>
</organism>
<dbReference type="Proteomes" id="UP000265515">
    <property type="component" value="Unassembled WGS sequence"/>
</dbReference>
<dbReference type="EMBL" id="BFEA01004161">
    <property type="protein sequence ID" value="GBG46444.1"/>
    <property type="molecule type" value="Genomic_DNA"/>
</dbReference>
<keyword evidence="2" id="KW-1185">Reference proteome</keyword>
<evidence type="ECO:0000313" key="1">
    <source>
        <dbReference type="EMBL" id="GBG46444.1"/>
    </source>
</evidence>
<reference evidence="1 2" key="1">
    <citation type="journal article" date="2018" name="Cell">
        <title>The Chara Genome: Secondary Complexity and Implications for Plant Terrestrialization.</title>
        <authorList>
            <person name="Nishiyama T."/>
            <person name="Sakayama H."/>
            <person name="Vries J.D."/>
            <person name="Buschmann H."/>
            <person name="Saint-Marcoux D."/>
            <person name="Ullrich K.K."/>
            <person name="Haas F.B."/>
            <person name="Vanderstraeten L."/>
            <person name="Becker D."/>
            <person name="Lang D."/>
            <person name="Vosolsobe S."/>
            <person name="Rombauts S."/>
            <person name="Wilhelmsson P.K.I."/>
            <person name="Janitza P."/>
            <person name="Kern R."/>
            <person name="Heyl A."/>
            <person name="Rumpler F."/>
            <person name="Villalobos L.I.A.C."/>
            <person name="Clay J.M."/>
            <person name="Skokan R."/>
            <person name="Toyoda A."/>
            <person name="Suzuki Y."/>
            <person name="Kagoshima H."/>
            <person name="Schijlen E."/>
            <person name="Tajeshwar N."/>
            <person name="Catarino B."/>
            <person name="Hetherington A.J."/>
            <person name="Saltykova A."/>
            <person name="Bonnot C."/>
            <person name="Breuninger H."/>
            <person name="Symeonidi A."/>
            <person name="Radhakrishnan G.V."/>
            <person name="Van Nieuwerburgh F."/>
            <person name="Deforce D."/>
            <person name="Chang C."/>
            <person name="Karol K.G."/>
            <person name="Hedrich R."/>
            <person name="Ulvskov P."/>
            <person name="Glockner G."/>
            <person name="Delwiche C.F."/>
            <person name="Petrasek J."/>
            <person name="Van de Peer Y."/>
            <person name="Friml J."/>
            <person name="Beilby M."/>
            <person name="Dolan L."/>
            <person name="Kohara Y."/>
            <person name="Sugano S."/>
            <person name="Fujiyama A."/>
            <person name="Delaux P.-M."/>
            <person name="Quint M."/>
            <person name="TheiBen G."/>
            <person name="Hagemann M."/>
            <person name="Harholt J."/>
            <person name="Dunand C."/>
            <person name="Zachgo S."/>
            <person name="Langdale J."/>
            <person name="Maumus F."/>
            <person name="Straeten D.V.D."/>
            <person name="Gould S.B."/>
            <person name="Rensing S.A."/>
        </authorList>
    </citation>
    <scope>NUCLEOTIDE SEQUENCE [LARGE SCALE GENOMIC DNA]</scope>
    <source>
        <strain evidence="1 2">S276</strain>
    </source>
</reference>
<name>A0A388JKZ8_CHABU</name>